<feature type="region of interest" description="Disordered" evidence="1">
    <location>
        <begin position="1"/>
        <end position="31"/>
    </location>
</feature>
<gene>
    <name evidence="2" type="ORF">Srubr_36900</name>
</gene>
<protein>
    <submittedName>
        <fullName evidence="2">Uncharacterized protein</fullName>
    </submittedName>
</protein>
<sequence>MPRLHTPLANLGAGHLGEGENGSSLPGWQGSSEVAFHDGPGLARARTGLRAHHTPRDGVQVHEGTLGGFGLSA</sequence>
<accession>A0ABQ3RDD3</accession>
<comment type="caution">
    <text evidence="2">The sequence shown here is derived from an EMBL/GenBank/DDBJ whole genome shotgun (WGS) entry which is preliminary data.</text>
</comment>
<evidence type="ECO:0000313" key="2">
    <source>
        <dbReference type="EMBL" id="GHI53844.1"/>
    </source>
</evidence>
<evidence type="ECO:0000256" key="1">
    <source>
        <dbReference type="SAM" id="MobiDB-lite"/>
    </source>
</evidence>
<dbReference type="EMBL" id="BNEA01000015">
    <property type="protein sequence ID" value="GHI53844.1"/>
    <property type="molecule type" value="Genomic_DNA"/>
</dbReference>
<evidence type="ECO:0000313" key="3">
    <source>
        <dbReference type="Proteomes" id="UP000646738"/>
    </source>
</evidence>
<proteinExistence type="predicted"/>
<name>A0ABQ3RDD3_STRRR</name>
<keyword evidence="3" id="KW-1185">Reference proteome</keyword>
<dbReference type="Proteomes" id="UP000646738">
    <property type="component" value="Unassembled WGS sequence"/>
</dbReference>
<organism evidence="2 3">
    <name type="scientific">Streptomyces rubradiris</name>
    <name type="common">Streptomyces achromogenes subsp. rubradiris</name>
    <dbReference type="NCBI Taxonomy" id="285531"/>
    <lineage>
        <taxon>Bacteria</taxon>
        <taxon>Bacillati</taxon>
        <taxon>Actinomycetota</taxon>
        <taxon>Actinomycetes</taxon>
        <taxon>Kitasatosporales</taxon>
        <taxon>Streptomycetaceae</taxon>
        <taxon>Streptomyces</taxon>
    </lineage>
</organism>
<feature type="compositionally biased region" description="Polar residues" evidence="1">
    <location>
        <begin position="21"/>
        <end position="31"/>
    </location>
</feature>
<reference evidence="3" key="1">
    <citation type="submission" date="2023-07" db="EMBL/GenBank/DDBJ databases">
        <title>Whole genome shotgun sequence of Streptomyces achromogenes subsp. rubradiris NBRC 14000.</title>
        <authorList>
            <person name="Komaki H."/>
            <person name="Tamura T."/>
        </authorList>
    </citation>
    <scope>NUCLEOTIDE SEQUENCE [LARGE SCALE GENOMIC DNA]</scope>
    <source>
        <strain evidence="3">NBRC 14000</strain>
    </source>
</reference>